<name>N1PTM3_DOTSN</name>
<dbReference type="Gene3D" id="3.40.50.720">
    <property type="entry name" value="NAD(P)-binding Rossmann-like Domain"/>
    <property type="match status" value="1"/>
</dbReference>
<proteinExistence type="inferred from homology"/>
<dbReference type="Pfam" id="PF00106">
    <property type="entry name" value="adh_short"/>
    <property type="match status" value="1"/>
</dbReference>
<reference evidence="6 7" key="2">
    <citation type="journal article" date="2012" name="PLoS Pathog.">
        <title>Diverse lifestyles and strategies of plant pathogenesis encoded in the genomes of eighteen Dothideomycetes fungi.</title>
        <authorList>
            <person name="Ohm R.A."/>
            <person name="Feau N."/>
            <person name="Henrissat B."/>
            <person name="Schoch C.L."/>
            <person name="Horwitz B.A."/>
            <person name="Barry K.W."/>
            <person name="Condon B.J."/>
            <person name="Copeland A.C."/>
            <person name="Dhillon B."/>
            <person name="Glaser F."/>
            <person name="Hesse C.N."/>
            <person name="Kosti I."/>
            <person name="LaButti K."/>
            <person name="Lindquist E.A."/>
            <person name="Lucas S."/>
            <person name="Salamov A.A."/>
            <person name="Bradshaw R.E."/>
            <person name="Ciuffetti L."/>
            <person name="Hamelin R.C."/>
            <person name="Kema G.H.J."/>
            <person name="Lawrence C."/>
            <person name="Scott J.A."/>
            <person name="Spatafora J.W."/>
            <person name="Turgeon B.G."/>
            <person name="de Wit P.J.G.M."/>
            <person name="Zhong S."/>
            <person name="Goodwin S.B."/>
            <person name="Grigoriev I.V."/>
        </authorList>
    </citation>
    <scope>NUCLEOTIDE SEQUENCE [LARGE SCALE GENOMIC DNA]</scope>
    <source>
        <strain evidence="7">NZE10 / CBS 128990</strain>
    </source>
</reference>
<dbReference type="PANTHER" id="PTHR43963:SF6">
    <property type="entry name" value="CHAIN DEHYDROGENASE FAMILY PROTEIN, PUTATIVE (AFU_ORTHOLOGUE AFUA_3G15350)-RELATED"/>
    <property type="match status" value="1"/>
</dbReference>
<organism evidence="6 7">
    <name type="scientific">Dothistroma septosporum (strain NZE10 / CBS 128990)</name>
    <name type="common">Red band needle blight fungus</name>
    <name type="synonym">Mycosphaerella pini</name>
    <dbReference type="NCBI Taxonomy" id="675120"/>
    <lineage>
        <taxon>Eukaryota</taxon>
        <taxon>Fungi</taxon>
        <taxon>Dikarya</taxon>
        <taxon>Ascomycota</taxon>
        <taxon>Pezizomycotina</taxon>
        <taxon>Dothideomycetes</taxon>
        <taxon>Dothideomycetidae</taxon>
        <taxon>Mycosphaerellales</taxon>
        <taxon>Mycosphaerellaceae</taxon>
        <taxon>Dothistroma</taxon>
    </lineage>
</organism>
<dbReference type="SUPFAM" id="SSF51735">
    <property type="entry name" value="NAD(P)-binding Rossmann-fold domains"/>
    <property type="match status" value="1"/>
</dbReference>
<evidence type="ECO:0000256" key="3">
    <source>
        <dbReference type="ARBA" id="ARBA00022857"/>
    </source>
</evidence>
<evidence type="ECO:0000256" key="4">
    <source>
        <dbReference type="ARBA" id="ARBA00023002"/>
    </source>
</evidence>
<dbReference type="EMBL" id="KB446538">
    <property type="protein sequence ID" value="EME45759.1"/>
    <property type="molecule type" value="Genomic_DNA"/>
</dbReference>
<protein>
    <submittedName>
        <fullName evidence="6">Uncharacterized protein</fullName>
    </submittedName>
</protein>
<accession>N1PTM3</accession>
<gene>
    <name evidence="6" type="ORF">DOTSEDRAFT_128286</name>
</gene>
<dbReference type="InterPro" id="IPR036291">
    <property type="entry name" value="NAD(P)-bd_dom_sf"/>
</dbReference>
<dbReference type="InterPro" id="IPR002347">
    <property type="entry name" value="SDR_fam"/>
</dbReference>
<dbReference type="PRINTS" id="PR00080">
    <property type="entry name" value="SDRFAMILY"/>
</dbReference>
<dbReference type="PRINTS" id="PR00081">
    <property type="entry name" value="GDHRDH"/>
</dbReference>
<keyword evidence="7" id="KW-1185">Reference proteome</keyword>
<keyword evidence="4" id="KW-0560">Oxidoreductase</keyword>
<dbReference type="STRING" id="675120.N1PTM3"/>
<reference evidence="7" key="1">
    <citation type="journal article" date="2012" name="PLoS Genet.">
        <title>The genomes of the fungal plant pathogens Cladosporium fulvum and Dothistroma septosporum reveal adaptation to different hosts and lifestyles but also signatures of common ancestry.</title>
        <authorList>
            <person name="de Wit P.J.G.M."/>
            <person name="van der Burgt A."/>
            <person name="Oekmen B."/>
            <person name="Stergiopoulos I."/>
            <person name="Abd-Elsalam K.A."/>
            <person name="Aerts A.L."/>
            <person name="Bahkali A.H."/>
            <person name="Beenen H.G."/>
            <person name="Chettri P."/>
            <person name="Cox M.P."/>
            <person name="Datema E."/>
            <person name="de Vries R.P."/>
            <person name="Dhillon B."/>
            <person name="Ganley A.R."/>
            <person name="Griffiths S.A."/>
            <person name="Guo Y."/>
            <person name="Hamelin R.C."/>
            <person name="Henrissat B."/>
            <person name="Kabir M.S."/>
            <person name="Jashni M.K."/>
            <person name="Kema G."/>
            <person name="Klaubauf S."/>
            <person name="Lapidus A."/>
            <person name="Levasseur A."/>
            <person name="Lindquist E."/>
            <person name="Mehrabi R."/>
            <person name="Ohm R.A."/>
            <person name="Owen T.J."/>
            <person name="Salamov A."/>
            <person name="Schwelm A."/>
            <person name="Schijlen E."/>
            <person name="Sun H."/>
            <person name="van den Burg H.A."/>
            <person name="van Ham R.C.H.J."/>
            <person name="Zhang S."/>
            <person name="Goodwin S.B."/>
            <person name="Grigoriev I.V."/>
            <person name="Collemare J."/>
            <person name="Bradshaw R.E."/>
        </authorList>
    </citation>
    <scope>NUCLEOTIDE SEQUENCE [LARGE SCALE GENOMIC DNA]</scope>
    <source>
        <strain evidence="7">NZE10 / CBS 128990</strain>
    </source>
</reference>
<keyword evidence="3" id="KW-0521">NADP</keyword>
<comment type="pathway">
    <text evidence="1">Mycotoxin biosynthesis.</text>
</comment>
<dbReference type="OMA" id="YWANDSV"/>
<evidence type="ECO:0000313" key="7">
    <source>
        <dbReference type="Proteomes" id="UP000016933"/>
    </source>
</evidence>
<dbReference type="PANTHER" id="PTHR43963">
    <property type="entry name" value="CARBONYL REDUCTASE 1-RELATED"/>
    <property type="match status" value="1"/>
</dbReference>
<evidence type="ECO:0000256" key="5">
    <source>
        <dbReference type="RuleBase" id="RU000363"/>
    </source>
</evidence>
<dbReference type="GO" id="GO:0016491">
    <property type="term" value="F:oxidoreductase activity"/>
    <property type="evidence" value="ECO:0007669"/>
    <property type="project" value="UniProtKB-KW"/>
</dbReference>
<sequence length="283" mass="31412">MPPLHLVIVTGANRGIGKAICQQILRRPGVPNLKLFATSRSGDDLGLESDDVDKRTLYRKLDVTDQDSIENLRDEAEESGEVSVLINNAGVNLDKEYSSETARKTMEVNYWGSLRMCQTFLPHLTNTGRIVNLSSVASSLKPYSAEVQERFRTARDLQDLEALAEDYLHSVQNRSEEAAGFFVPPRPYAISKALVRGMTRVLSHQHREAHPGSKVLINCCCPGWIHTDMGALVGSARTKAPKSADEGASIVNRLAFDDLRNVTGEHWANDSVRSRELGKVQEW</sequence>
<evidence type="ECO:0000313" key="6">
    <source>
        <dbReference type="EMBL" id="EME45759.1"/>
    </source>
</evidence>
<evidence type="ECO:0000256" key="1">
    <source>
        <dbReference type="ARBA" id="ARBA00004685"/>
    </source>
</evidence>
<dbReference type="eggNOG" id="KOG1208">
    <property type="taxonomic scope" value="Eukaryota"/>
</dbReference>
<dbReference type="AlphaFoldDB" id="N1PTM3"/>
<dbReference type="OrthoDB" id="191139at2759"/>
<evidence type="ECO:0000256" key="2">
    <source>
        <dbReference type="ARBA" id="ARBA00006484"/>
    </source>
</evidence>
<dbReference type="HOGENOM" id="CLU_010194_9_0_1"/>
<dbReference type="Proteomes" id="UP000016933">
    <property type="component" value="Unassembled WGS sequence"/>
</dbReference>
<comment type="similarity">
    <text evidence="2 5">Belongs to the short-chain dehydrogenases/reductases (SDR) family.</text>
</comment>